<evidence type="ECO:0000313" key="3">
    <source>
        <dbReference type="EMBL" id="EOT64073.1"/>
    </source>
</evidence>
<accession>R2P2S9</accession>
<dbReference type="InterPro" id="IPR021759">
    <property type="entry name" value="WxLIP_HBD"/>
</dbReference>
<reference evidence="2 4" key="1">
    <citation type="submission" date="2013-02" db="EMBL/GenBank/DDBJ databases">
        <title>The Genome Sequence of Enterococcus malodoratus ATCC_43197.</title>
        <authorList>
            <consortium name="The Broad Institute Genome Sequencing Platform"/>
            <consortium name="The Broad Institute Genome Sequencing Center for Infectious Disease"/>
            <person name="Earl A.M."/>
            <person name="Gilmore M.S."/>
            <person name="Lebreton F."/>
            <person name="Walker B."/>
            <person name="Young S.K."/>
            <person name="Zeng Q."/>
            <person name="Gargeya S."/>
            <person name="Fitzgerald M."/>
            <person name="Haas B."/>
            <person name="Abouelleil A."/>
            <person name="Alvarado L."/>
            <person name="Arachchi H.M."/>
            <person name="Berlin A.M."/>
            <person name="Chapman S.B."/>
            <person name="Dewar J."/>
            <person name="Goldberg J."/>
            <person name="Griggs A."/>
            <person name="Gujja S."/>
            <person name="Hansen M."/>
            <person name="Howarth C."/>
            <person name="Imamovic A."/>
            <person name="Larimer J."/>
            <person name="McCowan C."/>
            <person name="Murphy C."/>
            <person name="Neiman D."/>
            <person name="Pearson M."/>
            <person name="Priest M."/>
            <person name="Roberts A."/>
            <person name="Saif S."/>
            <person name="Shea T."/>
            <person name="Sisk P."/>
            <person name="Sykes S."/>
            <person name="Wortman J."/>
            <person name="Nusbaum C."/>
            <person name="Birren B."/>
        </authorList>
    </citation>
    <scope>NUCLEOTIDE SEQUENCE [LARGE SCALE GENOMIC DNA]</scope>
    <source>
        <strain evidence="2 4">ATCC 43197</strain>
    </source>
</reference>
<dbReference type="AlphaFoldDB" id="R2P2S9"/>
<comment type="caution">
    <text evidence="2">The sequence shown here is derived from an EMBL/GenBank/DDBJ whole genome shotgun (WGS) entry which is preliminary data.</text>
</comment>
<organism evidence="2 4">
    <name type="scientific">Enterococcus malodoratus ATCC 43197</name>
    <dbReference type="NCBI Taxonomy" id="1158601"/>
    <lineage>
        <taxon>Bacteria</taxon>
        <taxon>Bacillati</taxon>
        <taxon>Bacillota</taxon>
        <taxon>Bacilli</taxon>
        <taxon>Lactobacillales</taxon>
        <taxon>Enterococcaceae</taxon>
        <taxon>Enterococcus</taxon>
    </lineage>
</organism>
<keyword evidence="5" id="KW-1185">Reference proteome</keyword>
<sequence>MVKEMTIKGSIRRKGENKTLDTHEMKDFSIAPNSNFDFEVPVKLKDFRTGTYVFTGSAKENGHTWRWTKEFTIDSDKLEKMKDEAAHQVHVPT</sequence>
<dbReference type="EMBL" id="AJAK01000015">
    <property type="protein sequence ID" value="EOH77513.1"/>
    <property type="molecule type" value="Genomic_DNA"/>
</dbReference>
<dbReference type="EMBL" id="ASWA01000004">
    <property type="protein sequence ID" value="EOT64073.1"/>
    <property type="molecule type" value="Genomic_DNA"/>
</dbReference>
<dbReference type="PATRIC" id="fig|1158601.3.peg.2121"/>
<reference evidence="3 5" key="2">
    <citation type="submission" date="2013-03" db="EMBL/GenBank/DDBJ databases">
        <title>The Genome Sequence of Enterococcus malodoratus ATCC_43197 (PacBio/Illumina hybrid assembly).</title>
        <authorList>
            <consortium name="The Broad Institute Genomics Platform"/>
            <consortium name="The Broad Institute Genome Sequencing Center for Infectious Disease"/>
            <person name="Earl A."/>
            <person name="Russ C."/>
            <person name="Gilmore M."/>
            <person name="Surin D."/>
            <person name="Walker B."/>
            <person name="Young S."/>
            <person name="Zeng Q."/>
            <person name="Gargeya S."/>
            <person name="Fitzgerald M."/>
            <person name="Haas B."/>
            <person name="Abouelleil A."/>
            <person name="Allen A.W."/>
            <person name="Alvarado L."/>
            <person name="Arachchi H.M."/>
            <person name="Berlin A.M."/>
            <person name="Chapman S.B."/>
            <person name="Gainer-Dewar J."/>
            <person name="Goldberg J."/>
            <person name="Griggs A."/>
            <person name="Gujja S."/>
            <person name="Hansen M."/>
            <person name="Howarth C."/>
            <person name="Imamovic A."/>
            <person name="Ireland A."/>
            <person name="Larimer J."/>
            <person name="McCowan C."/>
            <person name="Murphy C."/>
            <person name="Pearson M."/>
            <person name="Poon T.W."/>
            <person name="Priest M."/>
            <person name="Roberts A."/>
            <person name="Saif S."/>
            <person name="Shea T."/>
            <person name="Sisk P."/>
            <person name="Sykes S."/>
            <person name="Wortman J."/>
            <person name="Nusbaum C."/>
            <person name="Birren B."/>
        </authorList>
    </citation>
    <scope>NUCLEOTIDE SEQUENCE [LARGE SCALE GENOMIC DNA]</scope>
    <source>
        <strain evidence="3 5">ATCC 43197</strain>
    </source>
</reference>
<proteinExistence type="predicted"/>
<evidence type="ECO:0000313" key="5">
    <source>
        <dbReference type="Proteomes" id="UP000014148"/>
    </source>
</evidence>
<evidence type="ECO:0000313" key="4">
    <source>
        <dbReference type="Proteomes" id="UP000013783"/>
    </source>
</evidence>
<gene>
    <name evidence="3" type="ORF">I585_03270</name>
    <name evidence="2" type="ORF">UAI_02150</name>
</gene>
<evidence type="ECO:0000313" key="2">
    <source>
        <dbReference type="EMBL" id="EOH77513.1"/>
    </source>
</evidence>
<dbReference type="Pfam" id="PF11797">
    <property type="entry name" value="WxLIP_HBD"/>
    <property type="match status" value="1"/>
</dbReference>
<dbReference type="eggNOG" id="COG4072">
    <property type="taxonomic scope" value="Bacteria"/>
</dbReference>
<dbReference type="Proteomes" id="UP000014148">
    <property type="component" value="Unassembled WGS sequence"/>
</dbReference>
<feature type="domain" description="WxL Interacting Protein host binding" evidence="1">
    <location>
        <begin position="1"/>
        <end position="81"/>
    </location>
</feature>
<dbReference type="STRING" id="71451.RV07_GL002068"/>
<evidence type="ECO:0000259" key="1">
    <source>
        <dbReference type="Pfam" id="PF11797"/>
    </source>
</evidence>
<dbReference type="RefSeq" id="WP_010740984.1">
    <property type="nucleotide sequence ID" value="NZ_KB946250.1"/>
</dbReference>
<name>R2P2S9_9ENTE</name>
<protein>
    <recommendedName>
        <fullName evidence="1">WxL Interacting Protein host binding domain-containing protein</fullName>
    </recommendedName>
</protein>
<dbReference type="Proteomes" id="UP000013783">
    <property type="component" value="Unassembled WGS sequence"/>
</dbReference>